<feature type="compositionally biased region" description="Acidic residues" evidence="7">
    <location>
        <begin position="539"/>
        <end position="552"/>
    </location>
</feature>
<dbReference type="PROSITE" id="PS50237">
    <property type="entry name" value="HECT"/>
    <property type="match status" value="1"/>
</dbReference>
<comment type="caution">
    <text evidence="9">The sequence shown here is derived from an EMBL/GenBank/DDBJ whole genome shotgun (WGS) entry which is preliminary data.</text>
</comment>
<dbReference type="SMART" id="SM00119">
    <property type="entry name" value="HECTc"/>
    <property type="match status" value="1"/>
</dbReference>
<protein>
    <recommendedName>
        <fullName evidence="3">HECT-type E3 ubiquitin transferase</fullName>
        <ecNumber evidence="3">2.3.2.26</ecNumber>
    </recommendedName>
</protein>
<dbReference type="GO" id="GO:0005737">
    <property type="term" value="C:cytoplasm"/>
    <property type="evidence" value="ECO:0007669"/>
    <property type="project" value="TreeGrafter"/>
</dbReference>
<dbReference type="Gene3D" id="3.10.20.90">
    <property type="entry name" value="Phosphatidylinositol 3-kinase Catalytic Subunit, Chain A, domain 1"/>
    <property type="match status" value="1"/>
</dbReference>
<gene>
    <name evidence="9" type="ORF">MGAL_10B008715</name>
</gene>
<evidence type="ECO:0000256" key="1">
    <source>
        <dbReference type="ARBA" id="ARBA00000885"/>
    </source>
</evidence>
<dbReference type="InterPro" id="IPR000569">
    <property type="entry name" value="HECT_dom"/>
</dbReference>
<dbReference type="PANTHER" id="PTHR11254">
    <property type="entry name" value="HECT DOMAIN UBIQUITIN-PROTEIN LIGASE"/>
    <property type="match status" value="1"/>
</dbReference>
<organism evidence="9 10">
    <name type="scientific">Mytilus galloprovincialis</name>
    <name type="common">Mediterranean mussel</name>
    <dbReference type="NCBI Taxonomy" id="29158"/>
    <lineage>
        <taxon>Eukaryota</taxon>
        <taxon>Metazoa</taxon>
        <taxon>Spiralia</taxon>
        <taxon>Lophotrochozoa</taxon>
        <taxon>Mollusca</taxon>
        <taxon>Bivalvia</taxon>
        <taxon>Autobranchia</taxon>
        <taxon>Pteriomorphia</taxon>
        <taxon>Mytilida</taxon>
        <taxon>Mytiloidea</taxon>
        <taxon>Mytilidae</taxon>
        <taxon>Mytilinae</taxon>
        <taxon>Mytilus</taxon>
    </lineage>
</organism>
<comment type="pathway">
    <text evidence="2">Protein modification; protein ubiquitination.</text>
</comment>
<accession>A0A8B6EXN1</accession>
<evidence type="ECO:0000256" key="4">
    <source>
        <dbReference type="ARBA" id="ARBA00022679"/>
    </source>
</evidence>
<keyword evidence="10" id="KW-1185">Reference proteome</keyword>
<dbReference type="InterPro" id="IPR029071">
    <property type="entry name" value="Ubiquitin-like_domsf"/>
</dbReference>
<dbReference type="SUPFAM" id="SSF56204">
    <property type="entry name" value="Hect, E3 ligase catalytic domain"/>
    <property type="match status" value="1"/>
</dbReference>
<sequence length="935" mass="104958">MSDDGNNREDEEQHTEEISRQGQNYLQHMNTISSAITRRFHDLQNNPRHANVLGEELSRSFLFNVRRSAQNQRDRSGRSARRSSAADLRISSSFKAQITCLQDPCVTRINTNLHLDSLTSVGLGVPITERSQSHLGRSRQTTSMPTDWNANQMREFLFSIFIPLRGYSYKLCFSSVGGNLENIPSDCDTPKKLKTFFSSFRRTAGKVFIRPDRYITTTPQTSENTSSSSLPSTSSSLPSTSSSLPSTSSSLPSTSSSSPSTSSSLPSTSGFVPTDERNQPVRERSDNSTSTSGIARFIPTPGRNQPETDEDGMAILIRPGERSRRQAAQIARNNIRGWCSNRGSSLENENVQRNDSNTTSSIDSIISGSSIDNLGLSVTELRSQQNEQYLQSLMADQKKEQDKKDEEERLQNYHLRQQSLVTEIQKLRNMRKESLPSEPDEGFVLKLRSGEKRRFRQSDFVQVLINFVGCQQNATKDFEISIAGISRKINSWSSSGMLEDFGIQHSAVLEVEYDIEKPCTNINSLVHRSYNELMSSLESPDERESSEEEPMENDLPPPVRESCDIRDTILEWKLELIDLDNFQTIKVSRRPESLWEHSLRCFQRSSFDVRKLLKVEFRNESGQDEGGLRREFLEILFRQMLCSSLLKDTGDGYEVTSNMMGMVNGHFHTFGKMLGTILIQGGPVSPAFSHMMVNYGLKGLDSATIDSVQDANCKKIISRIQDADNPEHLMEDESVMNVLETAGICTILNAKTKYAIVRSLILSNSEILRKQPMLDAFWEGTECVGLKTLLQNKQGQLERILCHRCGKPPKISAEILMEMVDVSTFGRTGSNARHNSEDVAQNFESFVHDCEDGMCTYDGGVVKVDDVLRFITGCSSVPPGGFDARFSIGFTEERKYPTVSTCTFEVVLPLHLKNYNTFKDIMIESIVSGPGFGQI</sequence>
<proteinExistence type="predicted"/>
<evidence type="ECO:0000256" key="2">
    <source>
        <dbReference type="ARBA" id="ARBA00004906"/>
    </source>
</evidence>
<dbReference type="Gene3D" id="3.90.1750.10">
    <property type="entry name" value="Hect, E3 ligase catalytic domains"/>
    <property type="match status" value="1"/>
</dbReference>
<comment type="caution">
    <text evidence="6">Lacks conserved residue(s) required for the propagation of feature annotation.</text>
</comment>
<feature type="region of interest" description="Disordered" evidence="7">
    <location>
        <begin position="340"/>
        <end position="362"/>
    </location>
</feature>
<dbReference type="EMBL" id="UYJE01005897">
    <property type="protein sequence ID" value="VDI41401.1"/>
    <property type="molecule type" value="Genomic_DNA"/>
</dbReference>
<dbReference type="EC" id="2.3.2.26" evidence="3"/>
<dbReference type="Gene3D" id="3.30.2410.10">
    <property type="entry name" value="Hect, E3 ligase catalytic domain"/>
    <property type="match status" value="1"/>
</dbReference>
<evidence type="ECO:0000313" key="9">
    <source>
        <dbReference type="EMBL" id="VDI41401.1"/>
    </source>
</evidence>
<evidence type="ECO:0000256" key="7">
    <source>
        <dbReference type="SAM" id="MobiDB-lite"/>
    </source>
</evidence>
<dbReference type="GO" id="GO:0000209">
    <property type="term" value="P:protein polyubiquitination"/>
    <property type="evidence" value="ECO:0007669"/>
    <property type="project" value="TreeGrafter"/>
</dbReference>
<evidence type="ECO:0000313" key="10">
    <source>
        <dbReference type="Proteomes" id="UP000596742"/>
    </source>
</evidence>
<dbReference type="InterPro" id="IPR035983">
    <property type="entry name" value="Hect_E3_ubiquitin_ligase"/>
</dbReference>
<dbReference type="InterPro" id="IPR050409">
    <property type="entry name" value="E3_ubiq-protein_ligase"/>
</dbReference>
<comment type="catalytic activity">
    <reaction evidence="1">
        <text>S-ubiquitinyl-[E2 ubiquitin-conjugating enzyme]-L-cysteine + [acceptor protein]-L-lysine = [E2 ubiquitin-conjugating enzyme]-L-cysteine + N(6)-ubiquitinyl-[acceptor protein]-L-lysine.</text>
        <dbReference type="EC" id="2.3.2.26"/>
    </reaction>
</comment>
<dbReference type="GO" id="GO:0061630">
    <property type="term" value="F:ubiquitin protein ligase activity"/>
    <property type="evidence" value="ECO:0007669"/>
    <property type="project" value="UniProtKB-EC"/>
</dbReference>
<keyword evidence="4" id="KW-0808">Transferase</keyword>
<dbReference type="AlphaFoldDB" id="A0A8B6EXN1"/>
<dbReference type="OrthoDB" id="5971299at2759"/>
<feature type="compositionally biased region" description="Low complexity" evidence="7">
    <location>
        <begin position="225"/>
        <end position="269"/>
    </location>
</feature>
<dbReference type="Proteomes" id="UP000596742">
    <property type="component" value="Unassembled WGS sequence"/>
</dbReference>
<evidence type="ECO:0000256" key="6">
    <source>
        <dbReference type="PROSITE-ProRule" id="PRU00104"/>
    </source>
</evidence>
<reference evidence="9" key="1">
    <citation type="submission" date="2018-11" db="EMBL/GenBank/DDBJ databases">
        <authorList>
            <person name="Alioto T."/>
            <person name="Alioto T."/>
        </authorList>
    </citation>
    <scope>NUCLEOTIDE SEQUENCE</scope>
</reference>
<evidence type="ECO:0000256" key="5">
    <source>
        <dbReference type="ARBA" id="ARBA00022786"/>
    </source>
</evidence>
<feature type="region of interest" description="Disordered" evidence="7">
    <location>
        <begin position="536"/>
        <end position="560"/>
    </location>
</feature>
<feature type="compositionally biased region" description="Basic and acidic residues" evidence="7">
    <location>
        <begin position="274"/>
        <end position="286"/>
    </location>
</feature>
<evidence type="ECO:0000256" key="3">
    <source>
        <dbReference type="ARBA" id="ARBA00012485"/>
    </source>
</evidence>
<evidence type="ECO:0000259" key="8">
    <source>
        <dbReference type="PROSITE" id="PS50237"/>
    </source>
</evidence>
<keyword evidence="5 6" id="KW-0833">Ubl conjugation pathway</keyword>
<feature type="region of interest" description="Disordered" evidence="7">
    <location>
        <begin position="211"/>
        <end position="310"/>
    </location>
</feature>
<name>A0A8B6EXN1_MYTGA</name>
<dbReference type="PANTHER" id="PTHR11254:SF67">
    <property type="entry name" value="E3 UBIQUITIN-PROTEIN LIGASE HUWE1"/>
    <property type="match status" value="1"/>
</dbReference>
<dbReference type="Pfam" id="PF00632">
    <property type="entry name" value="HECT"/>
    <property type="match status" value="1"/>
</dbReference>
<feature type="compositionally biased region" description="Polar residues" evidence="7">
    <location>
        <begin position="215"/>
        <end position="224"/>
    </location>
</feature>
<feature type="compositionally biased region" description="Polar residues" evidence="7">
    <location>
        <begin position="341"/>
        <end position="355"/>
    </location>
</feature>
<feature type="domain" description="HECT" evidence="8">
    <location>
        <begin position="605"/>
        <end position="641"/>
    </location>
</feature>
<dbReference type="GO" id="GO:0006511">
    <property type="term" value="P:ubiquitin-dependent protein catabolic process"/>
    <property type="evidence" value="ECO:0007669"/>
    <property type="project" value="TreeGrafter"/>
</dbReference>
<dbReference type="SUPFAM" id="SSF54236">
    <property type="entry name" value="Ubiquitin-like"/>
    <property type="match status" value="1"/>
</dbReference>